<dbReference type="InterPro" id="IPR012988">
    <property type="entry name" value="Ribosomal_uL30_N_euk"/>
</dbReference>
<gene>
    <name evidence="6" type="ORF">ACHAWU_006341</name>
</gene>
<sequence>MAPKVPESVLKKQATQAKIAEQAKQASYEAKQKKRQDKKDAIAAAEKYAAEYKAADETAVANRRQAKADGGFYVPAMPKLALIIRIRGTIGVSPKAKKIMQLFRLRQIHNATFVKLNESTIRMLRLIEPYVTYGYPTRSTVEKLIYKRGFGKLNKQRIPIADNSVIQEGVGSVGVNCCADLIHEIYTVGPHFKEANNFLWPFKLTSPRGGFSTKTKLVHFLEGGEAGNRGEEVNKLVKRMI</sequence>
<keyword evidence="7" id="KW-1185">Reference proteome</keyword>
<evidence type="ECO:0000259" key="4">
    <source>
        <dbReference type="Pfam" id="PF00327"/>
    </source>
</evidence>
<dbReference type="SUPFAM" id="SSF55129">
    <property type="entry name" value="Ribosomal protein L30p/L7e"/>
    <property type="match status" value="1"/>
</dbReference>
<protein>
    <recommendedName>
        <fullName evidence="8">60S ribosomal protein L7</fullName>
    </recommendedName>
</protein>
<keyword evidence="2" id="KW-0689">Ribosomal protein</keyword>
<dbReference type="InterPro" id="IPR036919">
    <property type="entry name" value="Ribo_uL30_ferredoxin-like_sf"/>
</dbReference>
<evidence type="ECO:0000259" key="5">
    <source>
        <dbReference type="Pfam" id="PF08079"/>
    </source>
</evidence>
<dbReference type="Gene3D" id="3.30.1390.20">
    <property type="entry name" value="Ribosomal protein L30, ferredoxin-like fold domain"/>
    <property type="match status" value="1"/>
</dbReference>
<dbReference type="GO" id="GO:1990904">
    <property type="term" value="C:ribonucleoprotein complex"/>
    <property type="evidence" value="ECO:0007669"/>
    <property type="project" value="UniProtKB-KW"/>
</dbReference>
<evidence type="ECO:0000256" key="1">
    <source>
        <dbReference type="ARBA" id="ARBA00007594"/>
    </source>
</evidence>
<dbReference type="PANTHER" id="PTHR11524">
    <property type="entry name" value="60S RIBOSOMAL PROTEIN L7"/>
    <property type="match status" value="1"/>
</dbReference>
<dbReference type="InterPro" id="IPR039699">
    <property type="entry name" value="Ribosomal_uL30"/>
</dbReference>
<evidence type="ECO:0000256" key="2">
    <source>
        <dbReference type="ARBA" id="ARBA00022980"/>
    </source>
</evidence>
<dbReference type="NCBIfam" id="TIGR01310">
    <property type="entry name" value="uL30_euk"/>
    <property type="match status" value="1"/>
</dbReference>
<dbReference type="CDD" id="cd01657">
    <property type="entry name" value="Ribosomal_L7_archeal_euk"/>
    <property type="match status" value="1"/>
</dbReference>
<feature type="domain" description="Large ribosomal subunit protein uL30-like ferredoxin-like fold" evidence="4">
    <location>
        <begin position="82"/>
        <end position="131"/>
    </location>
</feature>
<dbReference type="Pfam" id="PF08079">
    <property type="entry name" value="Ribosomal_L30_N"/>
    <property type="match status" value="1"/>
</dbReference>
<comment type="caution">
    <text evidence="6">The sequence shown here is derived from an EMBL/GenBank/DDBJ whole genome shotgun (WGS) entry which is preliminary data.</text>
</comment>
<organism evidence="6 7">
    <name type="scientific">Discostella pseudostelligera</name>
    <dbReference type="NCBI Taxonomy" id="259834"/>
    <lineage>
        <taxon>Eukaryota</taxon>
        <taxon>Sar</taxon>
        <taxon>Stramenopiles</taxon>
        <taxon>Ochrophyta</taxon>
        <taxon>Bacillariophyta</taxon>
        <taxon>Coscinodiscophyceae</taxon>
        <taxon>Thalassiosirophycidae</taxon>
        <taxon>Stephanodiscales</taxon>
        <taxon>Stephanodiscaceae</taxon>
        <taxon>Discostella</taxon>
    </lineage>
</organism>
<comment type="similarity">
    <text evidence="1">Belongs to the universal ribosomal protein uL30 family.</text>
</comment>
<keyword evidence="3" id="KW-0687">Ribonucleoprotein</keyword>
<dbReference type="FunFam" id="3.30.1390.20:FF:000004">
    <property type="entry name" value="60S ribosomal protein L7"/>
    <property type="match status" value="1"/>
</dbReference>
<dbReference type="InterPro" id="IPR035808">
    <property type="entry name" value="Ribosomal_uL30_euk_arc"/>
</dbReference>
<dbReference type="InterPro" id="IPR018038">
    <property type="entry name" value="Ribosomal_uL30_CS"/>
</dbReference>
<feature type="domain" description="Large ribosomal subunit protein uL30 N-terminal eukaryotes" evidence="5">
    <location>
        <begin position="5"/>
        <end position="76"/>
    </location>
</feature>
<dbReference type="PROSITE" id="PS00634">
    <property type="entry name" value="RIBOSOMAL_L30"/>
    <property type="match status" value="1"/>
</dbReference>
<dbReference type="AlphaFoldDB" id="A0ABD3MBN4"/>
<dbReference type="GO" id="GO:0005840">
    <property type="term" value="C:ribosome"/>
    <property type="evidence" value="ECO:0007669"/>
    <property type="project" value="UniProtKB-KW"/>
</dbReference>
<dbReference type="Proteomes" id="UP001530293">
    <property type="component" value="Unassembled WGS sequence"/>
</dbReference>
<evidence type="ECO:0000256" key="3">
    <source>
        <dbReference type="ARBA" id="ARBA00023274"/>
    </source>
</evidence>
<dbReference type="EMBL" id="JALLBG020000189">
    <property type="protein sequence ID" value="KAL3760343.1"/>
    <property type="molecule type" value="Genomic_DNA"/>
</dbReference>
<proteinExistence type="inferred from homology"/>
<dbReference type="InterPro" id="IPR005998">
    <property type="entry name" value="Ribosomal_uL30_euk"/>
</dbReference>
<evidence type="ECO:0000313" key="6">
    <source>
        <dbReference type="EMBL" id="KAL3760343.1"/>
    </source>
</evidence>
<dbReference type="PANTHER" id="PTHR11524:SF16">
    <property type="entry name" value="LARGE RIBOSOMAL SUBUNIT PROTEIN UL30"/>
    <property type="match status" value="1"/>
</dbReference>
<name>A0ABD3MBN4_9STRA</name>
<dbReference type="Pfam" id="PF00327">
    <property type="entry name" value="Ribosomal_L30"/>
    <property type="match status" value="1"/>
</dbReference>
<dbReference type="FunFam" id="3.30.1390.20:FF:000002">
    <property type="entry name" value="60S ribosomal protein L7"/>
    <property type="match status" value="1"/>
</dbReference>
<dbReference type="InterPro" id="IPR016082">
    <property type="entry name" value="Ribosomal_uL30_ferredoxin-like"/>
</dbReference>
<evidence type="ECO:0008006" key="8">
    <source>
        <dbReference type="Google" id="ProtNLM"/>
    </source>
</evidence>
<accession>A0ABD3MBN4</accession>
<reference evidence="6 7" key="1">
    <citation type="submission" date="2024-10" db="EMBL/GenBank/DDBJ databases">
        <title>Updated reference genomes for cyclostephanoid diatoms.</title>
        <authorList>
            <person name="Roberts W.R."/>
            <person name="Alverson A.J."/>
        </authorList>
    </citation>
    <scope>NUCLEOTIDE SEQUENCE [LARGE SCALE GENOMIC DNA]</scope>
    <source>
        <strain evidence="6 7">AJA232-27</strain>
    </source>
</reference>
<evidence type="ECO:0000313" key="7">
    <source>
        <dbReference type="Proteomes" id="UP001530293"/>
    </source>
</evidence>